<proteinExistence type="predicted"/>
<dbReference type="SUPFAM" id="SSF53639">
    <property type="entry name" value="AraD/HMP-PK domain-like"/>
    <property type="match status" value="1"/>
</dbReference>
<dbReference type="OrthoDB" id="9794581at2"/>
<keyword evidence="2 4" id="KW-0456">Lyase</keyword>
<evidence type="ECO:0000313" key="5">
    <source>
        <dbReference type="Proteomes" id="UP000298653"/>
    </source>
</evidence>
<dbReference type="GO" id="GO:0008738">
    <property type="term" value="F:L-fuculose-phosphate aldolase activity"/>
    <property type="evidence" value="ECO:0007669"/>
    <property type="project" value="UniProtKB-EC"/>
</dbReference>
<accession>A0A4P8IKX0</accession>
<dbReference type="PANTHER" id="PTHR22789:SF0">
    <property type="entry name" value="3-OXO-TETRONATE 4-PHOSPHATE DECARBOXYLASE-RELATED"/>
    <property type="match status" value="1"/>
</dbReference>
<dbReference type="Pfam" id="PF00596">
    <property type="entry name" value="Aldolase_II"/>
    <property type="match status" value="1"/>
</dbReference>
<dbReference type="AlphaFoldDB" id="A0A4P8IKX0"/>
<dbReference type="EMBL" id="CP040058">
    <property type="protein sequence ID" value="QCP36733.1"/>
    <property type="molecule type" value="Genomic_DNA"/>
</dbReference>
<dbReference type="InterPro" id="IPR036409">
    <property type="entry name" value="Aldolase_II/adducin_N_sf"/>
</dbReference>
<organism evidence="4 5">
    <name type="scientific">Anaerostipes rhamnosivorans</name>
    <dbReference type="NCBI Taxonomy" id="1229621"/>
    <lineage>
        <taxon>Bacteria</taxon>
        <taxon>Bacillati</taxon>
        <taxon>Bacillota</taxon>
        <taxon>Clostridia</taxon>
        <taxon>Lachnospirales</taxon>
        <taxon>Lachnospiraceae</taxon>
        <taxon>Anaerostipes</taxon>
    </lineage>
</organism>
<keyword evidence="5" id="KW-1185">Reference proteome</keyword>
<evidence type="ECO:0000256" key="1">
    <source>
        <dbReference type="ARBA" id="ARBA00022723"/>
    </source>
</evidence>
<feature type="domain" description="Class II aldolase/adducin N-terminal" evidence="3">
    <location>
        <begin position="10"/>
        <end position="186"/>
    </location>
</feature>
<dbReference type="PANTHER" id="PTHR22789">
    <property type="entry name" value="FUCULOSE PHOSPHATE ALDOLASE"/>
    <property type="match status" value="1"/>
</dbReference>
<evidence type="ECO:0000313" key="4">
    <source>
        <dbReference type="EMBL" id="QCP36733.1"/>
    </source>
</evidence>
<dbReference type="GO" id="GO:0005829">
    <property type="term" value="C:cytosol"/>
    <property type="evidence" value="ECO:0007669"/>
    <property type="project" value="TreeGrafter"/>
</dbReference>
<dbReference type="InterPro" id="IPR050197">
    <property type="entry name" value="Aldolase_class_II_sugar_metab"/>
</dbReference>
<dbReference type="GO" id="GO:0046872">
    <property type="term" value="F:metal ion binding"/>
    <property type="evidence" value="ECO:0007669"/>
    <property type="project" value="UniProtKB-KW"/>
</dbReference>
<dbReference type="KEGG" id="arf:AR1Y2_3279"/>
<sequence length="218" mass="24228">MRNRANEIKKEIVLYSKILDEKGLVNSLEGNLSIMDRESGLLYITPSGTRKRFLDEDMVAVVKGQEQVGGSVKKSSEYLLHEAALKARPDCSAVAHLHAPYLTAYAYCNKTVRIKCSTTFSLVFEEIPCLPYGEAGTVHIADGIEEAIKDHDLILLGNHGCVAVGKTLEDAVKIVEAAEEVLKIYQLTKQIGQVEDIPDDKLESLYENHPGSRRNHYK</sequence>
<dbReference type="EC" id="4.1.2.17" evidence="4"/>
<dbReference type="InterPro" id="IPR001303">
    <property type="entry name" value="Aldolase_II/adducin_N"/>
</dbReference>
<reference evidence="4 5" key="1">
    <citation type="submission" date="2019-05" db="EMBL/GenBank/DDBJ databases">
        <title>Complete genome sequencing of Anaerostipes rhamnosivorans.</title>
        <authorList>
            <person name="Bui T.P.N."/>
            <person name="de Vos W.M."/>
        </authorList>
    </citation>
    <scope>NUCLEOTIDE SEQUENCE [LARGE SCALE GENOMIC DNA]</scope>
    <source>
        <strain evidence="4 5">1y2</strain>
    </source>
</reference>
<name>A0A4P8IKX0_9FIRM</name>
<keyword evidence="1" id="KW-0479">Metal-binding</keyword>
<dbReference type="SMART" id="SM01007">
    <property type="entry name" value="Aldolase_II"/>
    <property type="match status" value="1"/>
</dbReference>
<dbReference type="Proteomes" id="UP000298653">
    <property type="component" value="Chromosome"/>
</dbReference>
<gene>
    <name evidence="4" type="ORF">AR1Y2_3279</name>
</gene>
<evidence type="ECO:0000259" key="3">
    <source>
        <dbReference type="SMART" id="SM01007"/>
    </source>
</evidence>
<dbReference type="GO" id="GO:0019323">
    <property type="term" value="P:pentose catabolic process"/>
    <property type="evidence" value="ECO:0007669"/>
    <property type="project" value="TreeGrafter"/>
</dbReference>
<protein>
    <submittedName>
        <fullName evidence="4">L-fuculose phosphate aldolase</fullName>
        <ecNumber evidence="4">4.1.2.17</ecNumber>
    </submittedName>
</protein>
<evidence type="ECO:0000256" key="2">
    <source>
        <dbReference type="ARBA" id="ARBA00023239"/>
    </source>
</evidence>
<dbReference type="Gene3D" id="3.40.225.10">
    <property type="entry name" value="Class II aldolase/adducin N-terminal domain"/>
    <property type="match status" value="1"/>
</dbReference>
<dbReference type="RefSeq" id="WP_137329912.1">
    <property type="nucleotide sequence ID" value="NZ_CP040058.1"/>
</dbReference>